<keyword evidence="2 7" id="KW-0699">rRNA-binding</keyword>
<name>A0A1G1YY41_9BACT</name>
<dbReference type="SMART" id="SM01390">
    <property type="entry name" value="Ribosomal_S4"/>
    <property type="match status" value="1"/>
</dbReference>
<dbReference type="Pfam" id="PF01479">
    <property type="entry name" value="S4"/>
    <property type="match status" value="1"/>
</dbReference>
<evidence type="ECO:0000256" key="3">
    <source>
        <dbReference type="ARBA" id="ARBA00022884"/>
    </source>
</evidence>
<keyword evidence="4 7" id="KW-0689">Ribosomal protein</keyword>
<dbReference type="Gene3D" id="3.10.290.10">
    <property type="entry name" value="RNA-binding S4 domain"/>
    <property type="match status" value="1"/>
</dbReference>
<evidence type="ECO:0000313" key="11">
    <source>
        <dbReference type="Proteomes" id="UP000178651"/>
    </source>
</evidence>
<dbReference type="CDD" id="cd00165">
    <property type="entry name" value="S4"/>
    <property type="match status" value="1"/>
</dbReference>
<evidence type="ECO:0000256" key="5">
    <source>
        <dbReference type="ARBA" id="ARBA00023274"/>
    </source>
</evidence>
<dbReference type="HAMAP" id="MF_01306_B">
    <property type="entry name" value="Ribosomal_uS4_B"/>
    <property type="match status" value="1"/>
</dbReference>
<evidence type="ECO:0000256" key="1">
    <source>
        <dbReference type="ARBA" id="ARBA00007465"/>
    </source>
</evidence>
<evidence type="ECO:0000256" key="6">
    <source>
        <dbReference type="ARBA" id="ARBA00035254"/>
    </source>
</evidence>
<dbReference type="InterPro" id="IPR001912">
    <property type="entry name" value="Ribosomal_uS4_N"/>
</dbReference>
<protein>
    <recommendedName>
        <fullName evidence="6 7">Small ribosomal subunit protein uS4</fullName>
    </recommendedName>
</protein>
<accession>A0A1G1YY41</accession>
<sequence>MQRVLEKRERSLGVKLSIKGDRCNSPKCALTRKPHPPGQHGKRRKKISEFGTQLREKQKVRFAYGLTEKQLARVFKEGEKKTGVTSGEVMSILESRLDNVIFRLGLSPSRTSAKQSVSHGHFVVNNHKVTIPSYRVKVGDKITIREASKNNPNFMDLGEKLKNYELPVWLSLDKNTWEATVLGKPVDVPQPFDINIVVDYYS</sequence>
<dbReference type="GO" id="GO:0019843">
    <property type="term" value="F:rRNA binding"/>
    <property type="evidence" value="ECO:0007669"/>
    <property type="project" value="UniProtKB-UniRule"/>
</dbReference>
<dbReference type="PANTHER" id="PTHR11831">
    <property type="entry name" value="30S 40S RIBOSOMAL PROTEIN"/>
    <property type="match status" value="1"/>
</dbReference>
<dbReference type="AlphaFoldDB" id="A0A1G1YY41"/>
<feature type="domain" description="Small ribosomal subunit protein uS4 N-terminal" evidence="9">
    <location>
        <begin position="3"/>
        <end position="94"/>
    </location>
</feature>
<evidence type="ECO:0000259" key="9">
    <source>
        <dbReference type="SMART" id="SM01390"/>
    </source>
</evidence>
<dbReference type="GO" id="GO:0015935">
    <property type="term" value="C:small ribosomal subunit"/>
    <property type="evidence" value="ECO:0007669"/>
    <property type="project" value="InterPro"/>
</dbReference>
<dbReference type="GO" id="GO:0006412">
    <property type="term" value="P:translation"/>
    <property type="evidence" value="ECO:0007669"/>
    <property type="project" value="UniProtKB-UniRule"/>
</dbReference>
<proteinExistence type="inferred from homology"/>
<comment type="function">
    <text evidence="7">One of the primary rRNA binding proteins, it binds directly to 16S rRNA where it nucleates assembly of the body of the 30S subunit.</text>
</comment>
<feature type="domain" description="RNA-binding S4" evidence="8">
    <location>
        <begin position="95"/>
        <end position="152"/>
    </location>
</feature>
<dbReference type="GO" id="GO:0042274">
    <property type="term" value="P:ribosomal small subunit biogenesis"/>
    <property type="evidence" value="ECO:0007669"/>
    <property type="project" value="TreeGrafter"/>
</dbReference>
<dbReference type="InterPro" id="IPR002942">
    <property type="entry name" value="S4_RNA-bd"/>
</dbReference>
<dbReference type="GO" id="GO:0003735">
    <property type="term" value="F:structural constituent of ribosome"/>
    <property type="evidence" value="ECO:0007669"/>
    <property type="project" value="InterPro"/>
</dbReference>
<comment type="subunit">
    <text evidence="7">Part of the 30S ribosomal subunit. Contacts protein S5. The interaction surface between S4 and S5 is involved in control of translational fidelity.</text>
</comment>
<dbReference type="PROSITE" id="PS50889">
    <property type="entry name" value="S4"/>
    <property type="match status" value="1"/>
</dbReference>
<comment type="caution">
    <text evidence="10">The sequence shown here is derived from an EMBL/GenBank/DDBJ whole genome shotgun (WGS) entry which is preliminary data.</text>
</comment>
<comment type="function">
    <text evidence="7">With S5 and S12 plays an important role in translational accuracy.</text>
</comment>
<evidence type="ECO:0000313" key="10">
    <source>
        <dbReference type="EMBL" id="OGY57263.1"/>
    </source>
</evidence>
<evidence type="ECO:0000256" key="7">
    <source>
        <dbReference type="HAMAP-Rule" id="MF_01306"/>
    </source>
</evidence>
<evidence type="ECO:0000256" key="4">
    <source>
        <dbReference type="ARBA" id="ARBA00022980"/>
    </source>
</evidence>
<organism evidence="10 11">
    <name type="scientific">Candidatus Colwellbacteria bacterium RIFCSPHIGHO2_02_FULL_43_15</name>
    <dbReference type="NCBI Taxonomy" id="1797686"/>
    <lineage>
        <taxon>Bacteria</taxon>
        <taxon>Candidatus Colwelliibacteriota</taxon>
    </lineage>
</organism>
<dbReference type="Pfam" id="PF00163">
    <property type="entry name" value="Ribosomal_S4"/>
    <property type="match status" value="1"/>
</dbReference>
<dbReference type="InterPro" id="IPR036986">
    <property type="entry name" value="S4_RNA-bd_sf"/>
</dbReference>
<evidence type="ECO:0000259" key="8">
    <source>
        <dbReference type="SMART" id="SM00363"/>
    </source>
</evidence>
<reference evidence="10 11" key="1">
    <citation type="journal article" date="2016" name="Nat. Commun.">
        <title>Thousands of microbial genomes shed light on interconnected biogeochemical processes in an aquifer system.</title>
        <authorList>
            <person name="Anantharaman K."/>
            <person name="Brown C.T."/>
            <person name="Hug L.A."/>
            <person name="Sharon I."/>
            <person name="Castelle C.J."/>
            <person name="Probst A.J."/>
            <person name="Thomas B.C."/>
            <person name="Singh A."/>
            <person name="Wilkins M.J."/>
            <person name="Karaoz U."/>
            <person name="Brodie E.L."/>
            <person name="Williams K.H."/>
            <person name="Hubbard S.S."/>
            <person name="Banfield J.F."/>
        </authorList>
    </citation>
    <scope>NUCLEOTIDE SEQUENCE [LARGE SCALE GENOMIC DNA]</scope>
</reference>
<gene>
    <name evidence="7" type="primary">rpsD</name>
    <name evidence="10" type="ORF">A3D47_00925</name>
</gene>
<dbReference type="NCBIfam" id="NF003717">
    <property type="entry name" value="PRK05327.1"/>
    <property type="match status" value="1"/>
</dbReference>
<comment type="similarity">
    <text evidence="1 7">Belongs to the universal ribosomal protein uS4 family.</text>
</comment>
<evidence type="ECO:0000256" key="2">
    <source>
        <dbReference type="ARBA" id="ARBA00022730"/>
    </source>
</evidence>
<keyword evidence="5 7" id="KW-0687">Ribonucleoprotein</keyword>
<dbReference type="InterPro" id="IPR005709">
    <property type="entry name" value="Ribosomal_uS4_bac-type"/>
</dbReference>
<dbReference type="NCBIfam" id="TIGR01017">
    <property type="entry name" value="rpsD_bact"/>
    <property type="match status" value="1"/>
</dbReference>
<dbReference type="InterPro" id="IPR022801">
    <property type="entry name" value="Ribosomal_uS4"/>
</dbReference>
<dbReference type="PANTHER" id="PTHR11831:SF4">
    <property type="entry name" value="SMALL RIBOSOMAL SUBUNIT PROTEIN US4M"/>
    <property type="match status" value="1"/>
</dbReference>
<keyword evidence="3 7" id="KW-0694">RNA-binding</keyword>
<dbReference type="EMBL" id="MHIU01000040">
    <property type="protein sequence ID" value="OGY57263.1"/>
    <property type="molecule type" value="Genomic_DNA"/>
</dbReference>
<dbReference type="Gene3D" id="1.10.1050.10">
    <property type="entry name" value="Ribosomal Protein S4 Delta 41, Chain A, domain 1"/>
    <property type="match status" value="1"/>
</dbReference>
<dbReference type="FunFam" id="3.10.290.10:FF:000001">
    <property type="entry name" value="30S ribosomal protein S4"/>
    <property type="match status" value="1"/>
</dbReference>
<dbReference type="SMART" id="SM00363">
    <property type="entry name" value="S4"/>
    <property type="match status" value="1"/>
</dbReference>
<dbReference type="SUPFAM" id="SSF55174">
    <property type="entry name" value="Alpha-L RNA-binding motif"/>
    <property type="match status" value="1"/>
</dbReference>
<dbReference type="Proteomes" id="UP000178651">
    <property type="component" value="Unassembled WGS sequence"/>
</dbReference>